<evidence type="ECO:0000256" key="1">
    <source>
        <dbReference type="ARBA" id="ARBA00009013"/>
    </source>
</evidence>
<proteinExistence type="inferred from homology"/>
<dbReference type="CDD" id="cd07043">
    <property type="entry name" value="STAS_anti-anti-sigma_factors"/>
    <property type="match status" value="1"/>
</dbReference>
<dbReference type="Proteomes" id="UP001431221">
    <property type="component" value="Unassembled WGS sequence"/>
</dbReference>
<dbReference type="NCBIfam" id="TIGR00377">
    <property type="entry name" value="ant_ant_sig"/>
    <property type="match status" value="1"/>
</dbReference>
<organism evidence="4 5">
    <name type="scientific">Roseibium sediminicola</name>
    <dbReference type="NCBI Taxonomy" id="2933272"/>
    <lineage>
        <taxon>Bacteria</taxon>
        <taxon>Pseudomonadati</taxon>
        <taxon>Pseudomonadota</taxon>
        <taxon>Alphaproteobacteria</taxon>
        <taxon>Hyphomicrobiales</taxon>
        <taxon>Stappiaceae</taxon>
        <taxon>Roseibium</taxon>
    </lineage>
</organism>
<dbReference type="InterPro" id="IPR036513">
    <property type="entry name" value="STAS_dom_sf"/>
</dbReference>
<evidence type="ECO:0000256" key="2">
    <source>
        <dbReference type="RuleBase" id="RU003749"/>
    </source>
</evidence>
<accession>A0ABT0GV28</accession>
<dbReference type="InterPro" id="IPR003658">
    <property type="entry name" value="Anti-sigma_ant"/>
</dbReference>
<dbReference type="EMBL" id="JALNMJ010000009">
    <property type="protein sequence ID" value="MCK7613282.1"/>
    <property type="molecule type" value="Genomic_DNA"/>
</dbReference>
<dbReference type="RefSeq" id="WP_248154999.1">
    <property type="nucleotide sequence ID" value="NZ_JALNMJ010000009.1"/>
</dbReference>
<dbReference type="PROSITE" id="PS50801">
    <property type="entry name" value="STAS"/>
    <property type="match status" value="1"/>
</dbReference>
<dbReference type="PANTHER" id="PTHR33495">
    <property type="entry name" value="ANTI-SIGMA FACTOR ANTAGONIST TM_1081-RELATED-RELATED"/>
    <property type="match status" value="1"/>
</dbReference>
<comment type="similarity">
    <text evidence="1 2">Belongs to the anti-sigma-factor antagonist family.</text>
</comment>
<evidence type="ECO:0000313" key="4">
    <source>
        <dbReference type="EMBL" id="MCK7613282.1"/>
    </source>
</evidence>
<dbReference type="Pfam" id="PF01740">
    <property type="entry name" value="STAS"/>
    <property type="match status" value="1"/>
</dbReference>
<feature type="domain" description="STAS" evidence="3">
    <location>
        <begin position="8"/>
        <end position="117"/>
    </location>
</feature>
<dbReference type="Gene3D" id="3.30.750.24">
    <property type="entry name" value="STAS domain"/>
    <property type="match status" value="1"/>
</dbReference>
<protein>
    <recommendedName>
        <fullName evidence="2">Anti-sigma factor antagonist</fullName>
    </recommendedName>
</protein>
<keyword evidence="5" id="KW-1185">Reference proteome</keyword>
<gene>
    <name evidence="4" type="ORF">M0H32_13990</name>
</gene>
<reference evidence="4" key="1">
    <citation type="submission" date="2022-04" db="EMBL/GenBank/DDBJ databases">
        <title>Roseibium sp. CAU 1639 isolated from mud.</title>
        <authorList>
            <person name="Kim W."/>
        </authorList>
    </citation>
    <scope>NUCLEOTIDE SEQUENCE</scope>
    <source>
        <strain evidence="4">CAU 1639</strain>
    </source>
</reference>
<name>A0ABT0GV28_9HYPH</name>
<evidence type="ECO:0000313" key="5">
    <source>
        <dbReference type="Proteomes" id="UP001431221"/>
    </source>
</evidence>
<evidence type="ECO:0000259" key="3">
    <source>
        <dbReference type="PROSITE" id="PS50801"/>
    </source>
</evidence>
<sequence length="121" mass="12841">MTAEVAEITINHVTEGGLAIVRPSGKLDTLSAKTFETYLKELVDQKAGTLLVDMAEVDYVTSFGLRSLLIIAKQLAPSGDKLILFQVNPSVVDVLKISGFLKILTVVDTLDAAKQLAGPAG</sequence>
<dbReference type="SUPFAM" id="SSF52091">
    <property type="entry name" value="SpoIIaa-like"/>
    <property type="match status" value="1"/>
</dbReference>
<dbReference type="PANTHER" id="PTHR33495:SF14">
    <property type="entry name" value="ANTI-SIGMA FACTOR ANTAGONIST"/>
    <property type="match status" value="1"/>
</dbReference>
<dbReference type="InterPro" id="IPR002645">
    <property type="entry name" value="STAS_dom"/>
</dbReference>
<comment type="caution">
    <text evidence="4">The sequence shown here is derived from an EMBL/GenBank/DDBJ whole genome shotgun (WGS) entry which is preliminary data.</text>
</comment>